<proteinExistence type="predicted"/>
<accession>A0AAV5IAR4</accession>
<dbReference type="EMBL" id="BPVZ01000008">
    <property type="protein sequence ID" value="GKU94952.1"/>
    <property type="molecule type" value="Genomic_DNA"/>
</dbReference>
<dbReference type="AlphaFoldDB" id="A0AAV5IAR4"/>
<name>A0AAV5IAR4_9ROSI</name>
<evidence type="ECO:0000313" key="1">
    <source>
        <dbReference type="EMBL" id="GKU94952.1"/>
    </source>
</evidence>
<reference evidence="1 2" key="1">
    <citation type="journal article" date="2021" name="Commun. Biol.">
        <title>The genome of Shorea leprosula (Dipterocarpaceae) highlights the ecological relevance of drought in aseasonal tropical rainforests.</title>
        <authorList>
            <person name="Ng K.K.S."/>
            <person name="Kobayashi M.J."/>
            <person name="Fawcett J.A."/>
            <person name="Hatakeyama M."/>
            <person name="Paape T."/>
            <person name="Ng C.H."/>
            <person name="Ang C.C."/>
            <person name="Tnah L.H."/>
            <person name="Lee C.T."/>
            <person name="Nishiyama T."/>
            <person name="Sese J."/>
            <person name="O'Brien M.J."/>
            <person name="Copetti D."/>
            <person name="Mohd Noor M.I."/>
            <person name="Ong R.C."/>
            <person name="Putra M."/>
            <person name="Sireger I.Z."/>
            <person name="Indrioko S."/>
            <person name="Kosugi Y."/>
            <person name="Izuno A."/>
            <person name="Isagi Y."/>
            <person name="Lee S.L."/>
            <person name="Shimizu K.K."/>
        </authorList>
    </citation>
    <scope>NUCLEOTIDE SEQUENCE [LARGE SCALE GENOMIC DNA]</scope>
    <source>
        <strain evidence="1">214</strain>
    </source>
</reference>
<comment type="caution">
    <text evidence="1">The sequence shown here is derived from an EMBL/GenBank/DDBJ whole genome shotgun (WGS) entry which is preliminary data.</text>
</comment>
<keyword evidence="2" id="KW-1185">Reference proteome</keyword>
<protein>
    <submittedName>
        <fullName evidence="1">Uncharacterized protein</fullName>
    </submittedName>
</protein>
<dbReference type="Proteomes" id="UP001054252">
    <property type="component" value="Unassembled WGS sequence"/>
</dbReference>
<gene>
    <name evidence="1" type="ORF">SLEP1_g8373</name>
</gene>
<sequence length="81" mass="9688">MLYNNPKHNNNVTVSKYLMRKENECSFIWLWHHKHGPPSHPLVMAPQHFVKEAQSQRFYVMHAKEARIYSLHIAGFDCLRQ</sequence>
<organism evidence="1 2">
    <name type="scientific">Rubroshorea leprosula</name>
    <dbReference type="NCBI Taxonomy" id="152421"/>
    <lineage>
        <taxon>Eukaryota</taxon>
        <taxon>Viridiplantae</taxon>
        <taxon>Streptophyta</taxon>
        <taxon>Embryophyta</taxon>
        <taxon>Tracheophyta</taxon>
        <taxon>Spermatophyta</taxon>
        <taxon>Magnoliopsida</taxon>
        <taxon>eudicotyledons</taxon>
        <taxon>Gunneridae</taxon>
        <taxon>Pentapetalae</taxon>
        <taxon>rosids</taxon>
        <taxon>malvids</taxon>
        <taxon>Malvales</taxon>
        <taxon>Dipterocarpaceae</taxon>
        <taxon>Rubroshorea</taxon>
    </lineage>
</organism>
<evidence type="ECO:0000313" key="2">
    <source>
        <dbReference type="Proteomes" id="UP001054252"/>
    </source>
</evidence>